<dbReference type="InterPro" id="IPR051686">
    <property type="entry name" value="Lipoprotein_DolP"/>
</dbReference>
<dbReference type="PROSITE" id="PS50914">
    <property type="entry name" value="BON"/>
    <property type="match status" value="2"/>
</dbReference>
<keyword evidence="3" id="KW-1185">Reference proteome</keyword>
<feature type="domain" description="BON" evidence="1">
    <location>
        <begin position="84"/>
        <end position="151"/>
    </location>
</feature>
<dbReference type="PANTHER" id="PTHR34606:SF15">
    <property type="entry name" value="BON DOMAIN-CONTAINING PROTEIN"/>
    <property type="match status" value="1"/>
</dbReference>
<dbReference type="Pfam" id="PF04972">
    <property type="entry name" value="BON"/>
    <property type="match status" value="3"/>
</dbReference>
<dbReference type="PANTHER" id="PTHR34606">
    <property type="entry name" value="BON DOMAIN-CONTAINING PROTEIN"/>
    <property type="match status" value="1"/>
</dbReference>
<dbReference type="RefSeq" id="WP_209465552.1">
    <property type="nucleotide sequence ID" value="NZ_JAGGLG010000004.1"/>
</dbReference>
<feature type="domain" description="BON" evidence="1">
    <location>
        <begin position="8"/>
        <end position="76"/>
    </location>
</feature>
<accession>A0ABS4JPE9</accession>
<comment type="caution">
    <text evidence="2">The sequence shown here is derived from an EMBL/GenBank/DDBJ whole genome shotgun (WGS) entry which is preliminary data.</text>
</comment>
<name>A0ABS4JPE9_9FIRM</name>
<reference evidence="2 3" key="1">
    <citation type="submission" date="2021-03" db="EMBL/GenBank/DDBJ databases">
        <title>Genomic Encyclopedia of Type Strains, Phase IV (KMG-IV): sequencing the most valuable type-strain genomes for metagenomic binning, comparative biology and taxonomic classification.</title>
        <authorList>
            <person name="Goeker M."/>
        </authorList>
    </citation>
    <scope>NUCLEOTIDE SEQUENCE [LARGE SCALE GENOMIC DNA]</scope>
    <source>
        <strain evidence="2 3">DSM 27138</strain>
    </source>
</reference>
<sequence length="233" mass="25709">MPERTFNHDEYLVKEIKDALLAQTDSAGIDVKVSAADGEVRLTGVVDALSHKTAAEEIVRKIPGVRRVANDITVAHEETLGDRDDRDLEGAVTARLAEVPEYRRIGARVEKGVVTLMGEADSYGDVEKAARLAESVPGVREVRSERVKVGVGKEEDDADVSRAALRLLERMGYDPGRFQVYCADGVLHVKGIVRTREDRSRIKTAMHDIRGAAKVEALLVTEDEMLPEDREVH</sequence>
<gene>
    <name evidence="2" type="ORF">J2Z79_000792</name>
</gene>
<evidence type="ECO:0000313" key="3">
    <source>
        <dbReference type="Proteomes" id="UP001519289"/>
    </source>
</evidence>
<dbReference type="InterPro" id="IPR007055">
    <property type="entry name" value="BON_dom"/>
</dbReference>
<dbReference type="SMART" id="SM00749">
    <property type="entry name" value="BON"/>
    <property type="match status" value="2"/>
</dbReference>
<evidence type="ECO:0000313" key="2">
    <source>
        <dbReference type="EMBL" id="MBP2017409.1"/>
    </source>
</evidence>
<proteinExistence type="predicted"/>
<evidence type="ECO:0000259" key="1">
    <source>
        <dbReference type="PROSITE" id="PS50914"/>
    </source>
</evidence>
<protein>
    <submittedName>
        <fullName evidence="2">Osmotically-inducible protein OsmY</fullName>
    </submittedName>
</protein>
<dbReference type="EMBL" id="JAGGLG010000004">
    <property type="protein sequence ID" value="MBP2017409.1"/>
    <property type="molecule type" value="Genomic_DNA"/>
</dbReference>
<dbReference type="InterPro" id="IPR014004">
    <property type="entry name" value="Transpt-assoc_nodulatn_dom_bac"/>
</dbReference>
<organism evidence="2 3">
    <name type="scientific">Symbiobacterium terraclitae</name>
    <dbReference type="NCBI Taxonomy" id="557451"/>
    <lineage>
        <taxon>Bacteria</taxon>
        <taxon>Bacillati</taxon>
        <taxon>Bacillota</taxon>
        <taxon>Clostridia</taxon>
        <taxon>Eubacteriales</taxon>
        <taxon>Symbiobacteriaceae</taxon>
        <taxon>Symbiobacterium</taxon>
    </lineage>
</organism>
<dbReference type="Gene3D" id="3.30.1340.30">
    <property type="match status" value="3"/>
</dbReference>
<dbReference type="Proteomes" id="UP001519289">
    <property type="component" value="Unassembled WGS sequence"/>
</dbReference>